<feature type="region of interest" description="Disordered" evidence="3">
    <location>
        <begin position="1"/>
        <end position="46"/>
    </location>
</feature>
<dbReference type="PANTHER" id="PTHR10130">
    <property type="entry name" value="PEROXISOMAL TARGETING SIGNAL 1 RECEPTOR PEX5"/>
    <property type="match status" value="1"/>
</dbReference>
<evidence type="ECO:0000256" key="3">
    <source>
        <dbReference type="SAM" id="MobiDB-lite"/>
    </source>
</evidence>
<reference evidence="4 5" key="1">
    <citation type="journal article" date="2016" name="Sci. Rep.">
        <title>Peltaster fructicola genome reveals evolution from an invasive phytopathogen to an ectophytic parasite.</title>
        <authorList>
            <person name="Xu C."/>
            <person name="Chen H."/>
            <person name="Gleason M.L."/>
            <person name="Xu J.R."/>
            <person name="Liu H."/>
            <person name="Zhang R."/>
            <person name="Sun G."/>
        </authorList>
    </citation>
    <scope>NUCLEOTIDE SEQUENCE [LARGE SCALE GENOMIC DNA]</scope>
    <source>
        <strain evidence="4 5">LNHT1506</strain>
    </source>
</reference>
<feature type="region of interest" description="Disordered" evidence="3">
    <location>
        <begin position="348"/>
        <end position="385"/>
    </location>
</feature>
<dbReference type="InterPro" id="IPR024111">
    <property type="entry name" value="PEX5/PEX5L"/>
</dbReference>
<dbReference type="Gene3D" id="6.10.280.230">
    <property type="match status" value="1"/>
</dbReference>
<keyword evidence="5" id="KW-1185">Reference proteome</keyword>
<feature type="region of interest" description="Disordered" evidence="3">
    <location>
        <begin position="60"/>
        <end position="80"/>
    </location>
</feature>
<dbReference type="GO" id="GO:0005778">
    <property type="term" value="C:peroxisomal membrane"/>
    <property type="evidence" value="ECO:0007669"/>
    <property type="project" value="TreeGrafter"/>
</dbReference>
<name>A0A6H0Y4G7_9PEZI</name>
<evidence type="ECO:0000313" key="4">
    <source>
        <dbReference type="EMBL" id="QIX01856.1"/>
    </source>
</evidence>
<keyword evidence="1" id="KW-0677">Repeat</keyword>
<evidence type="ECO:0000313" key="5">
    <source>
        <dbReference type="Proteomes" id="UP000503462"/>
    </source>
</evidence>
<dbReference type="AlphaFoldDB" id="A0A6H0Y4G7"/>
<keyword evidence="2" id="KW-0802">TPR repeat</keyword>
<dbReference type="OrthoDB" id="5407351at2759"/>
<dbReference type="Proteomes" id="UP000503462">
    <property type="component" value="Chromosome 5"/>
</dbReference>
<gene>
    <name evidence="4" type="ORF">AMS68_007373</name>
</gene>
<feature type="compositionally biased region" description="Low complexity" evidence="3">
    <location>
        <begin position="17"/>
        <end position="29"/>
    </location>
</feature>
<evidence type="ECO:0000256" key="1">
    <source>
        <dbReference type="ARBA" id="ARBA00022737"/>
    </source>
</evidence>
<evidence type="ECO:0000256" key="2">
    <source>
        <dbReference type="ARBA" id="ARBA00022803"/>
    </source>
</evidence>
<dbReference type="GO" id="GO:0005829">
    <property type="term" value="C:cytosol"/>
    <property type="evidence" value="ECO:0007669"/>
    <property type="project" value="TreeGrafter"/>
</dbReference>
<accession>A0A6H0Y4G7</accession>
<protein>
    <recommendedName>
        <fullName evidence="6">Peroxin 20</fullName>
    </recommendedName>
</protein>
<sequence length="420" mass="46026">MSEAMCGPSNPLQQFKQQTQLDRTLQQDRLATRHSPAQGFRSADPSSRFVDAEFEAFQAGPQIPDLQPFRPQHALASPAPFGAQQLPSWAADFQRLQVSAPVPIQQHQPQFVPQQSSSPSWATDFRQHIAQPAPRAQSSSPSPWAFQQRARYGMSASTFAPSSLSEQPLSKGKAAVRDDFDEAAFARAFDMVAQEVEPMEDETLGQETTQHADIFENPEAMEDVIEKAMKESLFDPETVLGNVSFEDEYGVSEMDYNGGGVSDVDYNGASLSADAPPLHEEEVQPGTETQDLRADDDALAWTAGELLDRVKDNQSDKFQNSTFLELMRKLKDREVKVEGDKMVETTSITGTAESALKAPSASFPSNQQDHDPFRSGPPASDGQDVVGLLASQMGGDDTDIDFMMSSPYHAHNADDFGFGI</sequence>
<dbReference type="GO" id="GO:0005052">
    <property type="term" value="F:peroxisome matrix targeting signal-1 binding"/>
    <property type="evidence" value="ECO:0007669"/>
    <property type="project" value="TreeGrafter"/>
</dbReference>
<dbReference type="PANTHER" id="PTHR10130:SF4">
    <property type="entry name" value="MICROBODY (PEROXISOME) BIOGENESIS PROTEIN PEROXIN 20 (EUROFUNG)"/>
    <property type="match status" value="1"/>
</dbReference>
<proteinExistence type="predicted"/>
<evidence type="ECO:0008006" key="6">
    <source>
        <dbReference type="Google" id="ProtNLM"/>
    </source>
</evidence>
<dbReference type="EMBL" id="CP051143">
    <property type="protein sequence ID" value="QIX01856.1"/>
    <property type="molecule type" value="Genomic_DNA"/>
</dbReference>
<organism evidence="4 5">
    <name type="scientific">Peltaster fructicola</name>
    <dbReference type="NCBI Taxonomy" id="286661"/>
    <lineage>
        <taxon>Eukaryota</taxon>
        <taxon>Fungi</taxon>
        <taxon>Dikarya</taxon>
        <taxon>Ascomycota</taxon>
        <taxon>Pezizomycotina</taxon>
        <taxon>Dothideomycetes</taxon>
        <taxon>Dothideomycetes incertae sedis</taxon>
        <taxon>Peltaster</taxon>
    </lineage>
</organism>
<dbReference type="GO" id="GO:0016560">
    <property type="term" value="P:protein import into peroxisome matrix, docking"/>
    <property type="evidence" value="ECO:0007669"/>
    <property type="project" value="TreeGrafter"/>
</dbReference>